<evidence type="ECO:0000259" key="9">
    <source>
        <dbReference type="Pfam" id="PF02224"/>
    </source>
</evidence>
<evidence type="ECO:0000313" key="10">
    <source>
        <dbReference type="EMBL" id="PXW54746.1"/>
    </source>
</evidence>
<organism evidence="10 11">
    <name type="scientific">Chelatococcus asaccharovorans</name>
    <dbReference type="NCBI Taxonomy" id="28210"/>
    <lineage>
        <taxon>Bacteria</taxon>
        <taxon>Pseudomonadati</taxon>
        <taxon>Pseudomonadota</taxon>
        <taxon>Alphaproteobacteria</taxon>
        <taxon>Hyphomicrobiales</taxon>
        <taxon>Chelatococcaceae</taxon>
        <taxon>Chelatococcus</taxon>
    </lineage>
</organism>
<comment type="caution">
    <text evidence="10">The sequence shown here is derived from an EMBL/GenBank/DDBJ whole genome shotgun (WGS) entry which is preliminary data.</text>
</comment>
<evidence type="ECO:0000313" key="11">
    <source>
        <dbReference type="Proteomes" id="UP000248021"/>
    </source>
</evidence>
<evidence type="ECO:0000256" key="2">
    <source>
        <dbReference type="ARBA" id="ARBA00022679"/>
    </source>
</evidence>
<evidence type="ECO:0000256" key="7">
    <source>
        <dbReference type="ARBA" id="ARBA00048478"/>
    </source>
</evidence>
<protein>
    <recommendedName>
        <fullName evidence="8">Cytidylate kinase</fullName>
        <shortName evidence="8">CK</shortName>
        <ecNumber evidence="8">2.7.4.25</ecNumber>
    </recommendedName>
    <alternativeName>
        <fullName evidence="8">Cytidine monophosphate kinase</fullName>
        <shortName evidence="8">CMP kinase</shortName>
    </alternativeName>
</protein>
<dbReference type="AlphaFoldDB" id="A0A2V3TZB8"/>
<comment type="similarity">
    <text evidence="1 8">Belongs to the cytidylate kinase family. Type 1 subfamily.</text>
</comment>
<dbReference type="InterPro" id="IPR011994">
    <property type="entry name" value="Cytidylate_kinase_dom"/>
</dbReference>
<dbReference type="CDD" id="cd02020">
    <property type="entry name" value="CMPK"/>
    <property type="match status" value="1"/>
</dbReference>
<gene>
    <name evidence="8" type="primary">cmk</name>
    <name evidence="10" type="ORF">C7450_111281</name>
</gene>
<dbReference type="GO" id="GO:0005524">
    <property type="term" value="F:ATP binding"/>
    <property type="evidence" value="ECO:0007669"/>
    <property type="project" value="UniProtKB-UniRule"/>
</dbReference>
<name>A0A2V3TZB8_9HYPH</name>
<feature type="binding site" evidence="8">
    <location>
        <begin position="7"/>
        <end position="15"/>
    </location>
    <ligand>
        <name>ATP</name>
        <dbReference type="ChEBI" id="CHEBI:30616"/>
    </ligand>
</feature>
<comment type="catalytic activity">
    <reaction evidence="7 8">
        <text>CMP + ATP = CDP + ADP</text>
        <dbReference type="Rhea" id="RHEA:11600"/>
        <dbReference type="ChEBI" id="CHEBI:30616"/>
        <dbReference type="ChEBI" id="CHEBI:58069"/>
        <dbReference type="ChEBI" id="CHEBI:60377"/>
        <dbReference type="ChEBI" id="CHEBI:456216"/>
        <dbReference type="EC" id="2.7.4.25"/>
    </reaction>
</comment>
<dbReference type="Gene3D" id="3.40.50.300">
    <property type="entry name" value="P-loop containing nucleotide triphosphate hydrolases"/>
    <property type="match status" value="1"/>
</dbReference>
<keyword evidence="4 8" id="KW-0418">Kinase</keyword>
<dbReference type="Pfam" id="PF02224">
    <property type="entry name" value="Cytidylate_kin"/>
    <property type="match status" value="1"/>
</dbReference>
<keyword evidence="2 8" id="KW-0808">Transferase</keyword>
<evidence type="ECO:0000256" key="8">
    <source>
        <dbReference type="HAMAP-Rule" id="MF_00238"/>
    </source>
</evidence>
<reference evidence="10 11" key="1">
    <citation type="submission" date="2018-05" db="EMBL/GenBank/DDBJ databases">
        <title>Genomic Encyclopedia of Type Strains, Phase IV (KMG-IV): sequencing the most valuable type-strain genomes for metagenomic binning, comparative biology and taxonomic classification.</title>
        <authorList>
            <person name="Goeker M."/>
        </authorList>
    </citation>
    <scope>NUCLEOTIDE SEQUENCE [LARGE SCALE GENOMIC DNA]</scope>
    <source>
        <strain evidence="10 11">DSM 6462</strain>
    </source>
</reference>
<comment type="subcellular location">
    <subcellularLocation>
        <location evidence="8">Cytoplasm</location>
    </subcellularLocation>
</comment>
<dbReference type="SUPFAM" id="SSF52540">
    <property type="entry name" value="P-loop containing nucleoside triphosphate hydrolases"/>
    <property type="match status" value="1"/>
</dbReference>
<evidence type="ECO:0000256" key="5">
    <source>
        <dbReference type="ARBA" id="ARBA00022840"/>
    </source>
</evidence>
<dbReference type="GO" id="GO:0006220">
    <property type="term" value="P:pyrimidine nucleotide metabolic process"/>
    <property type="evidence" value="ECO:0007669"/>
    <property type="project" value="UniProtKB-UniRule"/>
</dbReference>
<accession>A0A2V3TZB8</accession>
<evidence type="ECO:0000256" key="1">
    <source>
        <dbReference type="ARBA" id="ARBA00009427"/>
    </source>
</evidence>
<keyword evidence="11" id="KW-1185">Reference proteome</keyword>
<evidence type="ECO:0000256" key="4">
    <source>
        <dbReference type="ARBA" id="ARBA00022777"/>
    </source>
</evidence>
<dbReference type="OrthoDB" id="9807434at2"/>
<dbReference type="HAMAP" id="MF_00238">
    <property type="entry name" value="Cytidyl_kinase_type1"/>
    <property type="match status" value="1"/>
</dbReference>
<keyword evidence="8" id="KW-0963">Cytoplasm</keyword>
<comment type="catalytic activity">
    <reaction evidence="6 8">
        <text>dCMP + ATP = dCDP + ADP</text>
        <dbReference type="Rhea" id="RHEA:25094"/>
        <dbReference type="ChEBI" id="CHEBI:30616"/>
        <dbReference type="ChEBI" id="CHEBI:57566"/>
        <dbReference type="ChEBI" id="CHEBI:58593"/>
        <dbReference type="ChEBI" id="CHEBI:456216"/>
        <dbReference type="EC" id="2.7.4.25"/>
    </reaction>
</comment>
<dbReference type="EMBL" id="QJJK01000011">
    <property type="protein sequence ID" value="PXW54746.1"/>
    <property type="molecule type" value="Genomic_DNA"/>
</dbReference>
<dbReference type="GO" id="GO:0036430">
    <property type="term" value="F:CMP kinase activity"/>
    <property type="evidence" value="ECO:0007669"/>
    <property type="project" value="RHEA"/>
</dbReference>
<evidence type="ECO:0000256" key="3">
    <source>
        <dbReference type="ARBA" id="ARBA00022741"/>
    </source>
</evidence>
<dbReference type="RefSeq" id="WP_110377191.1">
    <property type="nucleotide sequence ID" value="NZ_JAHBRY010000001.1"/>
</dbReference>
<dbReference type="InterPro" id="IPR027417">
    <property type="entry name" value="P-loop_NTPase"/>
</dbReference>
<keyword evidence="3 8" id="KW-0547">Nucleotide-binding</keyword>
<sequence>MILAIDGPAASGKGTLAKRLAAHFGLPHLDTGLLYRGVAMALLDRGDALSDEAAAERAAQVLAPALLDDPRLRERAMGEAASVVAAQPRVRAALIAFQRAFAATPGGAVLDGRDIGTVICPEADVKLFVTASPEVRAMRRALELRTRGQPADEAEILADIRIRDARDAGRADAPLRAAPDAELLDTSDLSIDEVFTKALALIAPAIRDCTHTRA</sequence>
<keyword evidence="5 8" id="KW-0067">ATP-binding</keyword>
<proteinExistence type="inferred from homology"/>
<dbReference type="Proteomes" id="UP000248021">
    <property type="component" value="Unassembled WGS sequence"/>
</dbReference>
<dbReference type="InterPro" id="IPR003136">
    <property type="entry name" value="Cytidylate_kin"/>
</dbReference>
<feature type="domain" description="Cytidylate kinase" evidence="9">
    <location>
        <begin position="4"/>
        <end position="202"/>
    </location>
</feature>
<dbReference type="GO" id="GO:0036431">
    <property type="term" value="F:dCMP kinase activity"/>
    <property type="evidence" value="ECO:0007669"/>
    <property type="project" value="InterPro"/>
</dbReference>
<dbReference type="GO" id="GO:0005737">
    <property type="term" value="C:cytoplasm"/>
    <property type="evidence" value="ECO:0007669"/>
    <property type="project" value="UniProtKB-SubCell"/>
</dbReference>
<dbReference type="EC" id="2.7.4.25" evidence="8"/>
<evidence type="ECO:0000256" key="6">
    <source>
        <dbReference type="ARBA" id="ARBA00047615"/>
    </source>
</evidence>